<dbReference type="Pfam" id="PF13290">
    <property type="entry name" value="CHB_HEX_C_1"/>
    <property type="match status" value="1"/>
</dbReference>
<evidence type="ECO:0000256" key="1">
    <source>
        <dbReference type="SAM" id="SignalP"/>
    </source>
</evidence>
<feature type="domain" description="GH29D-like beta-sandwich" evidence="2">
    <location>
        <begin position="201"/>
        <end position="252"/>
    </location>
</feature>
<dbReference type="AlphaFoldDB" id="A0A9E2KBA1"/>
<comment type="caution">
    <text evidence="3">The sequence shown here is derived from an EMBL/GenBank/DDBJ whole genome shotgun (WGS) entry which is preliminary data.</text>
</comment>
<gene>
    <name evidence="3" type="ORF">H9872_04015</name>
</gene>
<dbReference type="Proteomes" id="UP000824229">
    <property type="component" value="Unassembled WGS sequence"/>
</dbReference>
<evidence type="ECO:0000313" key="3">
    <source>
        <dbReference type="EMBL" id="MBU3803905.1"/>
    </source>
</evidence>
<feature type="non-terminal residue" evidence="3">
    <location>
        <position position="254"/>
    </location>
</feature>
<proteinExistence type="predicted"/>
<protein>
    <submittedName>
        <fullName evidence="3">Chitobiase/beta-hexosaminidase C-terminal domain-containing protein</fullName>
    </submittedName>
</protein>
<feature type="signal peptide" evidence="1">
    <location>
        <begin position="1"/>
        <end position="23"/>
    </location>
</feature>
<evidence type="ECO:0000259" key="2">
    <source>
        <dbReference type="Pfam" id="PF13290"/>
    </source>
</evidence>
<accession>A0A9E2KBA1</accession>
<name>A0A9E2KBA1_9FIRM</name>
<feature type="chain" id="PRO_5038438843" evidence="1">
    <location>
        <begin position="24"/>
        <end position="254"/>
    </location>
</feature>
<evidence type="ECO:0000313" key="4">
    <source>
        <dbReference type="Proteomes" id="UP000824229"/>
    </source>
</evidence>
<keyword evidence="1" id="KW-0732">Signal</keyword>
<reference evidence="3" key="2">
    <citation type="submission" date="2021-04" db="EMBL/GenBank/DDBJ databases">
        <authorList>
            <person name="Gilroy R."/>
        </authorList>
    </citation>
    <scope>NUCLEOTIDE SEQUENCE</scope>
    <source>
        <strain evidence="3">B5-657</strain>
    </source>
</reference>
<reference evidence="3" key="1">
    <citation type="journal article" date="2021" name="PeerJ">
        <title>Extensive microbial diversity within the chicken gut microbiome revealed by metagenomics and culture.</title>
        <authorList>
            <person name="Gilroy R."/>
            <person name="Ravi A."/>
            <person name="Getino M."/>
            <person name="Pursley I."/>
            <person name="Horton D.L."/>
            <person name="Alikhan N.F."/>
            <person name="Baker D."/>
            <person name="Gharbi K."/>
            <person name="Hall N."/>
            <person name="Watson M."/>
            <person name="Adriaenssens E.M."/>
            <person name="Foster-Nyarko E."/>
            <person name="Jarju S."/>
            <person name="Secka A."/>
            <person name="Antonio M."/>
            <person name="Oren A."/>
            <person name="Chaudhuri R.R."/>
            <person name="La Ragione R."/>
            <person name="Hildebrand F."/>
            <person name="Pallen M.J."/>
        </authorList>
    </citation>
    <scope>NUCLEOTIDE SEQUENCE</scope>
    <source>
        <strain evidence="3">B5-657</strain>
    </source>
</reference>
<organism evidence="3 4">
    <name type="scientific">Candidatus Cellulosilyticum pullistercoris</name>
    <dbReference type="NCBI Taxonomy" id="2838521"/>
    <lineage>
        <taxon>Bacteria</taxon>
        <taxon>Bacillati</taxon>
        <taxon>Bacillota</taxon>
        <taxon>Clostridia</taxon>
        <taxon>Lachnospirales</taxon>
        <taxon>Cellulosilyticaceae</taxon>
        <taxon>Cellulosilyticum</taxon>
    </lineage>
</organism>
<sequence length="254" mass="27737">MNKRITYLLATLLIAESAMPLSAQSLDGQTRTYPVISTNCLRTTSGGITITPPTTTGPSITVKVDKIYATEIADARAKVDFQLHNVELKEEYTKQAASLHIALESSIALSSITPTGEVTTELIETPGVVMIQNSQNFTYEFTAKNINPDSIRENSYFIFEIPGYLLTTNVNLKVKVFIEQDKVEKPTVSTDSTTSSAIKLVNFNHSSAFSRIFYTLDGSDVTLASRLYDGTPIEVSSSDTIKAVAFIGTMPSEQ</sequence>
<dbReference type="InterPro" id="IPR059177">
    <property type="entry name" value="GH29D-like_dom"/>
</dbReference>
<dbReference type="EMBL" id="JAHLFQ010000082">
    <property type="protein sequence ID" value="MBU3803905.1"/>
    <property type="molecule type" value="Genomic_DNA"/>
</dbReference>